<dbReference type="GO" id="GO:0016491">
    <property type="term" value="F:oxidoreductase activity"/>
    <property type="evidence" value="ECO:0007669"/>
    <property type="project" value="UniProtKB-KW"/>
</dbReference>
<dbReference type="InterPro" id="IPR027443">
    <property type="entry name" value="IPNS-like_sf"/>
</dbReference>
<name>A0A9P8VNB8_9HYPO</name>
<dbReference type="PROSITE" id="PS51471">
    <property type="entry name" value="FE2OG_OXY"/>
    <property type="match status" value="1"/>
</dbReference>
<comment type="caution">
    <text evidence="4">The sequence shown here is derived from an EMBL/GenBank/DDBJ whole genome shotgun (WGS) entry which is preliminary data.</text>
</comment>
<evidence type="ECO:0000259" key="3">
    <source>
        <dbReference type="PROSITE" id="PS51471"/>
    </source>
</evidence>
<dbReference type="Proteomes" id="UP000777438">
    <property type="component" value="Unassembled WGS sequence"/>
</dbReference>
<gene>
    <name evidence="4" type="ORF">B0T10DRAFT_419789</name>
</gene>
<dbReference type="Pfam" id="PF03171">
    <property type="entry name" value="2OG-FeII_Oxy"/>
    <property type="match status" value="1"/>
</dbReference>
<dbReference type="OrthoDB" id="288590at2759"/>
<dbReference type="Gene3D" id="2.60.120.330">
    <property type="entry name" value="B-lactam Antibiotic, Isopenicillin N Synthase, Chain"/>
    <property type="match status" value="1"/>
</dbReference>
<dbReference type="InterPro" id="IPR005123">
    <property type="entry name" value="Oxoglu/Fe-dep_dioxygenase_dom"/>
</dbReference>
<dbReference type="GO" id="GO:0044283">
    <property type="term" value="P:small molecule biosynthetic process"/>
    <property type="evidence" value="ECO:0007669"/>
    <property type="project" value="UniProtKB-ARBA"/>
</dbReference>
<dbReference type="SUPFAM" id="SSF51197">
    <property type="entry name" value="Clavaminate synthase-like"/>
    <property type="match status" value="1"/>
</dbReference>
<dbReference type="GO" id="GO:0046872">
    <property type="term" value="F:metal ion binding"/>
    <property type="evidence" value="ECO:0007669"/>
    <property type="project" value="UniProtKB-KW"/>
</dbReference>
<dbReference type="EMBL" id="JAGPYM010000101">
    <property type="protein sequence ID" value="KAH6867472.1"/>
    <property type="molecule type" value="Genomic_DNA"/>
</dbReference>
<dbReference type="InterPro" id="IPR050231">
    <property type="entry name" value="Iron_ascorbate_oxido_reductase"/>
</dbReference>
<keyword evidence="2" id="KW-0560">Oxidoreductase</keyword>
<evidence type="ECO:0000313" key="5">
    <source>
        <dbReference type="Proteomes" id="UP000777438"/>
    </source>
</evidence>
<evidence type="ECO:0000256" key="2">
    <source>
        <dbReference type="RuleBase" id="RU003682"/>
    </source>
</evidence>
<reference evidence="4 5" key="1">
    <citation type="journal article" date="2021" name="Nat. Commun.">
        <title>Genetic determinants of endophytism in the Arabidopsis root mycobiome.</title>
        <authorList>
            <person name="Mesny F."/>
            <person name="Miyauchi S."/>
            <person name="Thiergart T."/>
            <person name="Pickel B."/>
            <person name="Atanasova L."/>
            <person name="Karlsson M."/>
            <person name="Huettel B."/>
            <person name="Barry K.W."/>
            <person name="Haridas S."/>
            <person name="Chen C."/>
            <person name="Bauer D."/>
            <person name="Andreopoulos W."/>
            <person name="Pangilinan J."/>
            <person name="LaButti K."/>
            <person name="Riley R."/>
            <person name="Lipzen A."/>
            <person name="Clum A."/>
            <person name="Drula E."/>
            <person name="Henrissat B."/>
            <person name="Kohler A."/>
            <person name="Grigoriev I.V."/>
            <person name="Martin F.M."/>
            <person name="Hacquard S."/>
        </authorList>
    </citation>
    <scope>NUCLEOTIDE SEQUENCE [LARGE SCALE GENOMIC DNA]</scope>
    <source>
        <strain evidence="4 5">MPI-CAGE-CH-0241</strain>
    </source>
</reference>
<dbReference type="AlphaFoldDB" id="A0A9P8VNB8"/>
<keyword evidence="2" id="KW-0408">Iron</keyword>
<evidence type="ECO:0000256" key="1">
    <source>
        <dbReference type="ARBA" id="ARBA00008056"/>
    </source>
</evidence>
<sequence>MGAPTIELPLSSGNGPITRTVLNTPLRDASPAEIPIIDMGPVFSSSLSERQAVARQIRAAAMNNGFFYITNHSVPEEVTDNAYTACLEFFRQDSSMKMKADQARSAYFNGYKPMGAQQINPNEGVDVRETFSWTYDPRFDPTIDDPGAIPKHVRKFIRAEDFVWEATSTMPKFKAAIVKYFESCLGVARALTRSFALSLDLSEDFFDAKVKYPDAAFAFNYYPPIPSPASPDDPELLVSIGSHTDFQLFTILWQDHVGGLQVLNREGQWINAKPIPGTFVVNIADYLQRITNDRYVSTVHRAQTWSGSERISMPFFWGFGLHESCGVLESCVGLEGKKYEEVSCEDWVQNRVKGMLKAKKQ</sequence>
<dbReference type="PRINTS" id="PR00682">
    <property type="entry name" value="IPNSYNTHASE"/>
</dbReference>
<dbReference type="InterPro" id="IPR044861">
    <property type="entry name" value="IPNS-like_FE2OG_OXY"/>
</dbReference>
<evidence type="ECO:0000313" key="4">
    <source>
        <dbReference type="EMBL" id="KAH6867472.1"/>
    </source>
</evidence>
<keyword evidence="2" id="KW-0479">Metal-binding</keyword>
<organism evidence="4 5">
    <name type="scientific">Thelonectria olida</name>
    <dbReference type="NCBI Taxonomy" id="1576542"/>
    <lineage>
        <taxon>Eukaryota</taxon>
        <taxon>Fungi</taxon>
        <taxon>Dikarya</taxon>
        <taxon>Ascomycota</taxon>
        <taxon>Pezizomycotina</taxon>
        <taxon>Sordariomycetes</taxon>
        <taxon>Hypocreomycetidae</taxon>
        <taxon>Hypocreales</taxon>
        <taxon>Nectriaceae</taxon>
        <taxon>Thelonectria</taxon>
    </lineage>
</organism>
<proteinExistence type="inferred from homology"/>
<dbReference type="InterPro" id="IPR026992">
    <property type="entry name" value="DIOX_N"/>
</dbReference>
<comment type="similarity">
    <text evidence="1 2">Belongs to the iron/ascorbate-dependent oxidoreductase family.</text>
</comment>
<dbReference type="PANTHER" id="PTHR47990">
    <property type="entry name" value="2-OXOGLUTARATE (2OG) AND FE(II)-DEPENDENT OXYGENASE SUPERFAMILY PROTEIN-RELATED"/>
    <property type="match status" value="1"/>
</dbReference>
<dbReference type="Pfam" id="PF14226">
    <property type="entry name" value="DIOX_N"/>
    <property type="match status" value="1"/>
</dbReference>
<feature type="domain" description="Fe2OG dioxygenase" evidence="3">
    <location>
        <begin position="212"/>
        <end position="319"/>
    </location>
</feature>
<keyword evidence="5" id="KW-1185">Reference proteome</keyword>
<protein>
    <recommendedName>
        <fullName evidence="3">Fe2OG dioxygenase domain-containing protein</fullName>
    </recommendedName>
</protein>
<accession>A0A9P8VNB8</accession>